<proteinExistence type="predicted"/>
<dbReference type="EMBL" id="CP104557">
    <property type="protein sequence ID" value="UXH37820.1"/>
    <property type="molecule type" value="Genomic_DNA"/>
</dbReference>
<gene>
    <name evidence="1" type="ORF">N5C08_12460</name>
</gene>
<accession>A0ABY6AG77</accession>
<organism evidence="1 2">
    <name type="scientific">Pseudomonas promysalinigenes</name>
    <dbReference type="NCBI Taxonomy" id="485898"/>
    <lineage>
        <taxon>Bacteria</taxon>
        <taxon>Pseudomonadati</taxon>
        <taxon>Pseudomonadota</taxon>
        <taxon>Gammaproteobacteria</taxon>
        <taxon>Pseudomonadales</taxon>
        <taxon>Pseudomonadaceae</taxon>
        <taxon>Pseudomonas</taxon>
    </lineage>
</organism>
<evidence type="ECO:0000313" key="2">
    <source>
        <dbReference type="Proteomes" id="UP001064504"/>
    </source>
</evidence>
<keyword evidence="2" id="KW-1185">Reference proteome</keyword>
<sequence>MVTAESLKDPVFSAADVVQDDSDGTTSVKASLDVFAKAMKNKYPNDPAGKAPRPMVYDALNGLSTADQGISGALLEEDDDGLLVIVPAYPGMKDGHSLRLAWGLAIVASAKVTEADVGSYVSIRVPPEKVPKGQSRLRYYVTTGLKVFMTSLETITLLRMGQPGVLGAQGVDEELAAPVVELPASKVVGPAQAKAKVKVHIPAYLNKQNLDRITLFWGDQTIEHVVTVKSKADESTPVIIEVDESVIKAAGDSEFLPVYYFVTDEVGNESEWSADALVNVKVQPVELAAAPVLLDRNGSVNTSGLVDLGDLGADHLAVQAKGDFKAGDSIVLNWTGLSDAGQSLAKVYGPQALAKDSTALTFKVPIDVLAALTGGSARVTYTLTRNGVSSTSKVAVVDIQGEPIGLPAPVLNKDKNLDHWIEADHAFVHVLIPIEAALLEEDEVTVHVVGTASDASVKALSSKMFRMTAKRVGKVLPINLKGATFIKPFDGGWVDVSYAVKRGALVLRSEVVRYYLGEPASTLAAPTTDPLLAKGLVDPTLPEYEYDMQIVIPADQVTPTPCTVTLYWETSDGEYYEDEQVLEAGDEVSPFMVPAEHLTYKGDKPNKVWVYYVVDWEDKPSKASEDFEFSIGTQQAVAKLPPALSLPGVKDGNVDLGKVATGGLVVEVPQYDGMAVGDKIRIKFDNLTVKEHTVASIGKQTINLTSADLTPVSDLKNAVMTYEVEHYPSGAKTTSQPMPVGLSGQLKIPSYNRTETFGTGTGQSAMVRGKEYKYPAADVRLDSGMGWIMSTREAIHLPVSGCVIAGHFGSSVSFFLKNPVTSFSFDFTTVSGSEVKIIDDAGKVIDTLPMPTPSASPPKGYTVYTTRFTYSTTGAAVSHFQVVNMSKTRNTIYIDNLRY</sequence>
<evidence type="ECO:0000313" key="1">
    <source>
        <dbReference type="EMBL" id="UXH37820.1"/>
    </source>
</evidence>
<reference evidence="1" key="1">
    <citation type="submission" date="2022-09" db="EMBL/GenBank/DDBJ databases">
        <title>Complete genome sequence of Pseudomonas promysalinigenes strain RL-WG26, a newly isolated PGPR with the potential for plant salinity stress alleviation.</title>
        <authorList>
            <person name="Ren L."/>
            <person name="Wang G."/>
            <person name="Hu H."/>
        </authorList>
    </citation>
    <scope>NUCLEOTIDE SEQUENCE</scope>
    <source>
        <strain evidence="1">RL-WG26</strain>
    </source>
</reference>
<dbReference type="RefSeq" id="WP_261743381.1">
    <property type="nucleotide sequence ID" value="NZ_CP104557.1"/>
</dbReference>
<name>A0ABY6AG77_9PSED</name>
<protein>
    <submittedName>
        <fullName evidence="1">Uncharacterized protein</fullName>
    </submittedName>
</protein>
<dbReference type="Proteomes" id="UP001064504">
    <property type="component" value="Chromosome"/>
</dbReference>